<keyword evidence="1" id="KW-1185">Reference proteome</keyword>
<dbReference type="RefSeq" id="XP_031551207.1">
    <property type="nucleotide sequence ID" value="XM_031695347.1"/>
</dbReference>
<organism evidence="1 2">
    <name type="scientific">Actinia tenebrosa</name>
    <name type="common">Australian red waratah sea anemone</name>
    <dbReference type="NCBI Taxonomy" id="6105"/>
    <lineage>
        <taxon>Eukaryota</taxon>
        <taxon>Metazoa</taxon>
        <taxon>Cnidaria</taxon>
        <taxon>Anthozoa</taxon>
        <taxon>Hexacorallia</taxon>
        <taxon>Actiniaria</taxon>
        <taxon>Actiniidae</taxon>
        <taxon>Actinia</taxon>
    </lineage>
</organism>
<accession>A0A6P8HF04</accession>
<reference evidence="2" key="1">
    <citation type="submission" date="2025-08" db="UniProtKB">
        <authorList>
            <consortium name="RefSeq"/>
        </authorList>
    </citation>
    <scope>IDENTIFICATION</scope>
    <source>
        <tissue evidence="2">Tentacle</tissue>
    </source>
</reference>
<evidence type="ECO:0000313" key="1">
    <source>
        <dbReference type="Proteomes" id="UP000515163"/>
    </source>
</evidence>
<dbReference type="OrthoDB" id="5976864at2759"/>
<dbReference type="AlphaFoldDB" id="A0A6P8HF04"/>
<proteinExistence type="predicted"/>
<sequence>MTETGNDKRVLNLFTKGSHHRNLSVIYMVQNIFHQGKVNRGISLNCHDLVIFKNPRDKLQILNLSKQMYRPGKTEYFLQKYEQAVSRPYGYLFIDLKTTTPYDCRRRTNVFPGEKKEQEKNVPEELLHYLGRQYLVLPPEILRMQNLKDQMNTLLKDPNMDNSQKARQNVHLQNNYLRYKDKINGPAQCDQVIQHPLVASLRKFSHHQTNYLSSPQGVHRYLLNVTF</sequence>
<dbReference type="Proteomes" id="UP000515163">
    <property type="component" value="Unplaced"/>
</dbReference>
<gene>
    <name evidence="2" type="primary">LOC116288542</name>
</gene>
<evidence type="ECO:0000313" key="2">
    <source>
        <dbReference type="RefSeq" id="XP_031551207.1"/>
    </source>
</evidence>
<name>A0A6P8HF04_ACTTE</name>
<dbReference type="GeneID" id="116288542"/>
<dbReference type="InParanoid" id="A0A6P8HF04"/>
<dbReference type="KEGG" id="aten:116288542"/>
<protein>
    <submittedName>
        <fullName evidence="2">Uncharacterized protein LOC116288542</fullName>
    </submittedName>
</protein>